<dbReference type="InterPro" id="IPR036291">
    <property type="entry name" value="NAD(P)-bd_dom_sf"/>
</dbReference>
<dbReference type="PANTHER" id="PTHR42901:SF1">
    <property type="entry name" value="ALCOHOL DEHYDROGENASE"/>
    <property type="match status" value="1"/>
</dbReference>
<evidence type="ECO:0000313" key="4">
    <source>
        <dbReference type="Proteomes" id="UP000229278"/>
    </source>
</evidence>
<keyword evidence="2" id="KW-0560">Oxidoreductase</keyword>
<dbReference type="Pfam" id="PF00106">
    <property type="entry name" value="adh_short"/>
    <property type="match status" value="1"/>
</dbReference>
<sequence>MKDYQPVADLLKNRIILVTGAGDGIGRAAARRLAKYGATVVLLGRTLHKLEQVYDQIENEGHPKPAIYPMNLEGATPKDFLELAQVLESEFGQLDGLLHNAALFHGLTPIANYDIEIWYRILQVNLNAPFMLTQAVLGLMNRSADASIIFTADQVSETGQAYWGAYSVAKGGAETMMKLLANELETNTPIRVNSVDPGRVRSGLTLRAYPGRNPEEWTDPENILNIYLYLLGSDSKGINGQILRAQD</sequence>
<dbReference type="InterPro" id="IPR020904">
    <property type="entry name" value="Sc_DH/Rdtase_CS"/>
</dbReference>
<dbReference type="PANTHER" id="PTHR42901">
    <property type="entry name" value="ALCOHOL DEHYDROGENASE"/>
    <property type="match status" value="1"/>
</dbReference>
<dbReference type="GO" id="GO:0016491">
    <property type="term" value="F:oxidoreductase activity"/>
    <property type="evidence" value="ECO:0007669"/>
    <property type="project" value="UniProtKB-KW"/>
</dbReference>
<dbReference type="Proteomes" id="UP000229278">
    <property type="component" value="Unassembled WGS sequence"/>
</dbReference>
<reference evidence="3 4" key="1">
    <citation type="submission" date="2017-10" db="EMBL/GenBank/DDBJ databases">
        <title>Novel microbial diversity and functional potential in the marine mammal oral microbiome.</title>
        <authorList>
            <person name="Dudek N.K."/>
            <person name="Sun C.L."/>
            <person name="Burstein D."/>
            <person name="Kantor R.S."/>
            <person name="Aliaga Goltsman D.S."/>
            <person name="Bik E.M."/>
            <person name="Thomas B.C."/>
            <person name="Banfield J.F."/>
            <person name="Relman D.A."/>
        </authorList>
    </citation>
    <scope>NUCLEOTIDE SEQUENCE [LARGE SCALE GENOMIC DNA]</scope>
    <source>
        <strain evidence="3">DOLJORAL78_50_517</strain>
    </source>
</reference>
<dbReference type="SUPFAM" id="SSF51735">
    <property type="entry name" value="NAD(P)-binding Rossmann-fold domains"/>
    <property type="match status" value="1"/>
</dbReference>
<dbReference type="EMBL" id="PDTV01000007">
    <property type="protein sequence ID" value="PIE83070.1"/>
    <property type="molecule type" value="Genomic_DNA"/>
</dbReference>
<protein>
    <submittedName>
        <fullName evidence="3">YciK family oxidoreductase</fullName>
    </submittedName>
</protein>
<comment type="similarity">
    <text evidence="1">Belongs to the short-chain dehydrogenases/reductases (SDR) family.</text>
</comment>
<dbReference type="NCBIfam" id="NF006509">
    <property type="entry name" value="PRK08945.1"/>
    <property type="match status" value="1"/>
</dbReference>
<gene>
    <name evidence="3" type="ORF">CSA09_03080</name>
</gene>
<dbReference type="InterPro" id="IPR002347">
    <property type="entry name" value="SDR_fam"/>
</dbReference>
<evidence type="ECO:0000313" key="3">
    <source>
        <dbReference type="EMBL" id="PIE83070.1"/>
    </source>
</evidence>
<evidence type="ECO:0000256" key="1">
    <source>
        <dbReference type="ARBA" id="ARBA00006484"/>
    </source>
</evidence>
<dbReference type="PROSITE" id="PS00061">
    <property type="entry name" value="ADH_SHORT"/>
    <property type="match status" value="1"/>
</dbReference>
<proteinExistence type="inferred from homology"/>
<name>A0A2G6PFQ1_9GAMM</name>
<comment type="caution">
    <text evidence="3">The sequence shown here is derived from an EMBL/GenBank/DDBJ whole genome shotgun (WGS) entry which is preliminary data.</text>
</comment>
<dbReference type="PRINTS" id="PR00081">
    <property type="entry name" value="GDHRDH"/>
</dbReference>
<dbReference type="AlphaFoldDB" id="A0A2G6PFQ1"/>
<organism evidence="3 4">
    <name type="scientific">Candidatus Contendibacter odensensis</name>
    <dbReference type="NCBI Taxonomy" id="1400860"/>
    <lineage>
        <taxon>Bacteria</taxon>
        <taxon>Pseudomonadati</taxon>
        <taxon>Pseudomonadota</taxon>
        <taxon>Gammaproteobacteria</taxon>
        <taxon>Candidatus Competibacteraceae</taxon>
        <taxon>Candidatus Contendibacter</taxon>
    </lineage>
</organism>
<accession>A0A2G6PFQ1</accession>
<dbReference type="Gene3D" id="3.40.50.720">
    <property type="entry name" value="NAD(P)-binding Rossmann-like Domain"/>
    <property type="match status" value="1"/>
</dbReference>
<evidence type="ECO:0000256" key="2">
    <source>
        <dbReference type="ARBA" id="ARBA00023002"/>
    </source>
</evidence>